<evidence type="ECO:0000313" key="3">
    <source>
        <dbReference type="Proteomes" id="UP001318401"/>
    </source>
</evidence>
<keyword evidence="3" id="KW-1185">Reference proteome</keyword>
<reference evidence="2 3" key="1">
    <citation type="submission" date="2018-04" db="EMBL/GenBank/DDBJ databases">
        <authorList>
            <person name="Li G."/>
            <person name="Du W."/>
            <person name="Bai Y."/>
        </authorList>
    </citation>
    <scope>NUCLEOTIDE SEQUENCE [LARGE SCALE GENOMIC DNA]</scope>
    <source>
        <strain evidence="2 3">YYYZ-3</strain>
    </source>
</reference>
<dbReference type="RefSeq" id="WP_125746361.1">
    <property type="nucleotide sequence ID" value="NZ_CP034367.1"/>
</dbReference>
<feature type="transmembrane region" description="Helical" evidence="1">
    <location>
        <begin position="43"/>
        <end position="64"/>
    </location>
</feature>
<keyword evidence="1" id="KW-0472">Membrane</keyword>
<keyword evidence="1" id="KW-1133">Transmembrane helix</keyword>
<sequence>MSDKKGNKERSPLHHRYIMGILAGVIVALLAVNWSQVSGLPEMLNMALALSSLILAGLAIIYSFHTSGSLNKTLENIEYSSTSIKIISDEIQKSNQELSKKIGKIPDDISEIKNKVDSSMETLGGIPNLIKNLHKSTNQHIPPSKREIEISEAITSKLIENGGVFTTSGFIMLKIAYEEGLELVLHGKAPNEFIRTSILHALELATALDLITLDINDTDDQKDIIKIKELKPIILNNIEEALLKSSSNDSQKASKRRNSLRNIILKHFTYPIEKPD</sequence>
<evidence type="ECO:0000313" key="2">
    <source>
        <dbReference type="EMBL" id="NPT29626.1"/>
    </source>
</evidence>
<organism evidence="2 3">
    <name type="scientific">Vreelandella venusta</name>
    <dbReference type="NCBI Taxonomy" id="44935"/>
    <lineage>
        <taxon>Bacteria</taxon>
        <taxon>Pseudomonadati</taxon>
        <taxon>Pseudomonadota</taxon>
        <taxon>Gammaproteobacteria</taxon>
        <taxon>Oceanospirillales</taxon>
        <taxon>Halomonadaceae</taxon>
        <taxon>Vreelandella</taxon>
    </lineage>
</organism>
<gene>
    <name evidence="2" type="ORF">DDR56_03380</name>
</gene>
<comment type="caution">
    <text evidence="2">The sequence shown here is derived from an EMBL/GenBank/DDBJ whole genome shotgun (WGS) entry which is preliminary data.</text>
</comment>
<evidence type="ECO:0000256" key="1">
    <source>
        <dbReference type="SAM" id="Phobius"/>
    </source>
</evidence>
<dbReference type="Proteomes" id="UP001318401">
    <property type="component" value="Unassembled WGS sequence"/>
</dbReference>
<dbReference type="EMBL" id="QDKN01000001">
    <property type="protein sequence ID" value="NPT29626.1"/>
    <property type="molecule type" value="Genomic_DNA"/>
</dbReference>
<name>A0ABX2BAG0_9GAMM</name>
<proteinExistence type="predicted"/>
<feature type="transmembrane region" description="Helical" evidence="1">
    <location>
        <begin position="17"/>
        <end position="37"/>
    </location>
</feature>
<keyword evidence="1" id="KW-0812">Transmembrane</keyword>
<protein>
    <submittedName>
        <fullName evidence="2">Uncharacterized protein</fullName>
    </submittedName>
</protein>
<accession>A0ABX2BAG0</accession>